<dbReference type="EMBL" id="ML978237">
    <property type="protein sequence ID" value="KAF2026762.1"/>
    <property type="molecule type" value="Genomic_DNA"/>
</dbReference>
<proteinExistence type="predicted"/>
<name>A0A9P4LJM3_9PLEO</name>
<dbReference type="Gene3D" id="3.40.50.1820">
    <property type="entry name" value="alpha/beta hydrolase"/>
    <property type="match status" value="1"/>
</dbReference>
<dbReference type="AlphaFoldDB" id="A0A9P4LJM3"/>
<dbReference type="InterPro" id="IPR029058">
    <property type="entry name" value="AB_hydrolase_fold"/>
</dbReference>
<protein>
    <submittedName>
        <fullName evidence="1">Alpha/beta-hydrolase</fullName>
    </submittedName>
</protein>
<evidence type="ECO:0000313" key="1">
    <source>
        <dbReference type="EMBL" id="KAF2026762.1"/>
    </source>
</evidence>
<accession>A0A9P4LJM3</accession>
<organism evidence="1 2">
    <name type="scientific">Setomelanomma holmii</name>
    <dbReference type="NCBI Taxonomy" id="210430"/>
    <lineage>
        <taxon>Eukaryota</taxon>
        <taxon>Fungi</taxon>
        <taxon>Dikarya</taxon>
        <taxon>Ascomycota</taxon>
        <taxon>Pezizomycotina</taxon>
        <taxon>Dothideomycetes</taxon>
        <taxon>Pleosporomycetidae</taxon>
        <taxon>Pleosporales</taxon>
        <taxon>Pleosporineae</taxon>
        <taxon>Phaeosphaeriaceae</taxon>
        <taxon>Setomelanomma</taxon>
    </lineage>
</organism>
<reference evidence="1" key="1">
    <citation type="journal article" date="2020" name="Stud. Mycol.">
        <title>101 Dothideomycetes genomes: a test case for predicting lifestyles and emergence of pathogens.</title>
        <authorList>
            <person name="Haridas S."/>
            <person name="Albert R."/>
            <person name="Binder M."/>
            <person name="Bloem J."/>
            <person name="Labutti K."/>
            <person name="Salamov A."/>
            <person name="Andreopoulos B."/>
            <person name="Baker S."/>
            <person name="Barry K."/>
            <person name="Bills G."/>
            <person name="Bluhm B."/>
            <person name="Cannon C."/>
            <person name="Castanera R."/>
            <person name="Culley D."/>
            <person name="Daum C."/>
            <person name="Ezra D."/>
            <person name="Gonzalez J."/>
            <person name="Henrissat B."/>
            <person name="Kuo A."/>
            <person name="Liang C."/>
            <person name="Lipzen A."/>
            <person name="Lutzoni F."/>
            <person name="Magnuson J."/>
            <person name="Mondo S."/>
            <person name="Nolan M."/>
            <person name="Ohm R."/>
            <person name="Pangilinan J."/>
            <person name="Park H.-J."/>
            <person name="Ramirez L."/>
            <person name="Alfaro M."/>
            <person name="Sun H."/>
            <person name="Tritt A."/>
            <person name="Yoshinaga Y."/>
            <person name="Zwiers L.-H."/>
            <person name="Turgeon B."/>
            <person name="Goodwin S."/>
            <person name="Spatafora J."/>
            <person name="Crous P."/>
            <person name="Grigoriev I."/>
        </authorList>
    </citation>
    <scope>NUCLEOTIDE SEQUENCE</scope>
    <source>
        <strain evidence="1">CBS 110217</strain>
    </source>
</reference>
<dbReference type="OrthoDB" id="3799327at2759"/>
<gene>
    <name evidence="1" type="ORF">EK21DRAFT_73511</name>
</gene>
<evidence type="ECO:0000313" key="2">
    <source>
        <dbReference type="Proteomes" id="UP000799777"/>
    </source>
</evidence>
<sequence>TGPVWVYFHGTPGCRLQINHGLHKYAESWSIRVIGIDRPGYGRSILRQGSGMMSHMQDVEHLLNFLDVNYFNVYGVSGGGPYALAAAHYFPKTRLRKIGIMCGMPLPDYGDNMISFRWKAKNRENWAINQETNLQRQKGYVNDLRLASNPWGFDLEDIRANKILWYHGGLDQNTGYDASKLTAQRVGGSGVDFKSWPEPDHHSLQRYRGQMWDWLRK</sequence>
<keyword evidence="2" id="KW-1185">Reference proteome</keyword>
<comment type="caution">
    <text evidence="1">The sequence shown here is derived from an EMBL/GenBank/DDBJ whole genome shotgun (WGS) entry which is preliminary data.</text>
</comment>
<feature type="non-terminal residue" evidence="1">
    <location>
        <position position="1"/>
    </location>
</feature>
<dbReference type="Proteomes" id="UP000799777">
    <property type="component" value="Unassembled WGS sequence"/>
</dbReference>
<dbReference type="SUPFAM" id="SSF53474">
    <property type="entry name" value="alpha/beta-Hydrolases"/>
    <property type="match status" value="1"/>
</dbReference>